<feature type="domain" description="ABC transporter" evidence="3">
    <location>
        <begin position="1"/>
        <end position="225"/>
    </location>
</feature>
<dbReference type="EMBL" id="JBHUMO010000033">
    <property type="protein sequence ID" value="MFD2728706.1"/>
    <property type="molecule type" value="Genomic_DNA"/>
</dbReference>
<evidence type="ECO:0000259" key="3">
    <source>
        <dbReference type="PROSITE" id="PS50893"/>
    </source>
</evidence>
<evidence type="ECO:0000256" key="2">
    <source>
        <dbReference type="ARBA" id="ARBA00022840"/>
    </source>
</evidence>
<dbReference type="GO" id="GO:0005524">
    <property type="term" value="F:ATP binding"/>
    <property type="evidence" value="ECO:0007669"/>
    <property type="project" value="UniProtKB-KW"/>
</dbReference>
<dbReference type="CDD" id="cd03230">
    <property type="entry name" value="ABC_DR_subfamily_A"/>
    <property type="match status" value="1"/>
</dbReference>
<dbReference type="Gene3D" id="3.40.50.300">
    <property type="entry name" value="P-loop containing nucleotide triphosphate hydrolases"/>
    <property type="match status" value="1"/>
</dbReference>
<sequence length="300" mass="34322">MIIKKLSKKIASHPILNEVQLTIPKGVICGIVGRNGSGKTTLFRTIVGHYQSDAGEVLIEGKNICIDPIMKEKIFYVDTQFHPLDFMTPIIIGEYYNLLYHSFDLESYQQMIQKYQLPNRRFQQYSKGMQGLLLVILAYCSNCDYLILDEPLDGLDVIIRKEATDLLLDAVSEGTRSIILSSHNLAELEKLVDQVAFLKNGRISHTVHLENEKQLTKKVQFVFRQKAIPEIIKQRGTILSVQGRVVCVVFKEYTAELAEQVATLNPVLIEELPLSLEDLFIEEFSHQDYENEMRDTNDEK</sequence>
<dbReference type="PANTHER" id="PTHR43158">
    <property type="entry name" value="SKFA PEPTIDE EXPORT ATP-BINDING PROTEIN SKFE"/>
    <property type="match status" value="1"/>
</dbReference>
<dbReference type="SUPFAM" id="SSF52540">
    <property type="entry name" value="P-loop containing nucleoside triphosphate hydrolases"/>
    <property type="match status" value="1"/>
</dbReference>
<dbReference type="InterPro" id="IPR027417">
    <property type="entry name" value="P-loop_NTPase"/>
</dbReference>
<dbReference type="Pfam" id="PF00005">
    <property type="entry name" value="ABC_tran"/>
    <property type="match status" value="1"/>
</dbReference>
<proteinExistence type="predicted"/>
<dbReference type="InterPro" id="IPR003593">
    <property type="entry name" value="AAA+_ATPase"/>
</dbReference>
<dbReference type="InterPro" id="IPR003439">
    <property type="entry name" value="ABC_transporter-like_ATP-bd"/>
</dbReference>
<keyword evidence="1" id="KW-0547">Nucleotide-binding</keyword>
<keyword evidence="2 4" id="KW-0067">ATP-binding</keyword>
<name>A0ABW5TKS4_9ENTE</name>
<evidence type="ECO:0000313" key="4">
    <source>
        <dbReference type="EMBL" id="MFD2728706.1"/>
    </source>
</evidence>
<gene>
    <name evidence="4" type="ORF">ACFSR0_04585</name>
</gene>
<evidence type="ECO:0000313" key="5">
    <source>
        <dbReference type="Proteomes" id="UP001597427"/>
    </source>
</evidence>
<dbReference type="PANTHER" id="PTHR43158:SF10">
    <property type="entry name" value="ABC TRANSPORTER ATP-BINDING PROTEIN YTRB"/>
    <property type="match status" value="1"/>
</dbReference>
<accession>A0ABW5TKS4</accession>
<organism evidence="4 5">
    <name type="scientific">Enterococcus camelliae</name>
    <dbReference type="NCBI Taxonomy" id="453959"/>
    <lineage>
        <taxon>Bacteria</taxon>
        <taxon>Bacillati</taxon>
        <taxon>Bacillota</taxon>
        <taxon>Bacilli</taxon>
        <taxon>Lactobacillales</taxon>
        <taxon>Enterococcaceae</taxon>
        <taxon>Enterococcus</taxon>
    </lineage>
</organism>
<keyword evidence="5" id="KW-1185">Reference proteome</keyword>
<dbReference type="SMART" id="SM00382">
    <property type="entry name" value="AAA"/>
    <property type="match status" value="1"/>
</dbReference>
<dbReference type="RefSeq" id="WP_379980375.1">
    <property type="nucleotide sequence ID" value="NZ_JBHUMO010000033.1"/>
</dbReference>
<reference evidence="5" key="1">
    <citation type="journal article" date="2019" name="Int. J. Syst. Evol. Microbiol.">
        <title>The Global Catalogue of Microorganisms (GCM) 10K type strain sequencing project: providing services to taxonomists for standard genome sequencing and annotation.</title>
        <authorList>
            <consortium name="The Broad Institute Genomics Platform"/>
            <consortium name="The Broad Institute Genome Sequencing Center for Infectious Disease"/>
            <person name="Wu L."/>
            <person name="Ma J."/>
        </authorList>
    </citation>
    <scope>NUCLEOTIDE SEQUENCE [LARGE SCALE GENOMIC DNA]</scope>
    <source>
        <strain evidence="5">TISTR 932</strain>
    </source>
</reference>
<dbReference type="Proteomes" id="UP001597427">
    <property type="component" value="Unassembled WGS sequence"/>
</dbReference>
<evidence type="ECO:0000256" key="1">
    <source>
        <dbReference type="ARBA" id="ARBA00022741"/>
    </source>
</evidence>
<comment type="caution">
    <text evidence="4">The sequence shown here is derived from an EMBL/GenBank/DDBJ whole genome shotgun (WGS) entry which is preliminary data.</text>
</comment>
<protein>
    <submittedName>
        <fullName evidence="4">ATP-binding cassette domain-containing protein</fullName>
    </submittedName>
</protein>
<dbReference type="PROSITE" id="PS50893">
    <property type="entry name" value="ABC_TRANSPORTER_2"/>
    <property type="match status" value="1"/>
</dbReference>